<keyword evidence="2" id="KW-0812">Transmembrane</keyword>
<evidence type="ECO:0000313" key="3">
    <source>
        <dbReference type="EMBL" id="GGE19467.1"/>
    </source>
</evidence>
<evidence type="ECO:0000256" key="2">
    <source>
        <dbReference type="SAM" id="Phobius"/>
    </source>
</evidence>
<sequence>MLVASADAAVTTARPATETEAAAHARDTSPADRPFIPAESDSGAFLITFPAPDLADGAIAGGWKIGFVQIAALGLALLSLVVFIRRRQRRRIGWGVLPERSHPTRPVNLMPGSEDSAF</sequence>
<feature type="transmembrane region" description="Helical" evidence="2">
    <location>
        <begin position="65"/>
        <end position="84"/>
    </location>
</feature>
<protein>
    <submittedName>
        <fullName evidence="3">Uncharacterized protein</fullName>
    </submittedName>
</protein>
<gene>
    <name evidence="3" type="ORF">GCM10011529_27520</name>
</gene>
<evidence type="ECO:0000313" key="4">
    <source>
        <dbReference type="Proteomes" id="UP000635071"/>
    </source>
</evidence>
<dbReference type="EMBL" id="BMJM01000012">
    <property type="protein sequence ID" value="GGE19467.1"/>
    <property type="molecule type" value="Genomic_DNA"/>
</dbReference>
<evidence type="ECO:0000256" key="1">
    <source>
        <dbReference type="SAM" id="MobiDB-lite"/>
    </source>
</evidence>
<keyword evidence="4" id="KW-1185">Reference proteome</keyword>
<feature type="compositionally biased region" description="Basic and acidic residues" evidence="1">
    <location>
        <begin position="21"/>
        <end position="30"/>
    </location>
</feature>
<dbReference type="Proteomes" id="UP000635071">
    <property type="component" value="Unassembled WGS sequence"/>
</dbReference>
<dbReference type="AlphaFoldDB" id="A0A916ZZC6"/>
<comment type="caution">
    <text evidence="3">The sequence shown here is derived from an EMBL/GenBank/DDBJ whole genome shotgun (WGS) entry which is preliminary data.</text>
</comment>
<feature type="compositionally biased region" description="Low complexity" evidence="1">
    <location>
        <begin position="8"/>
        <end position="20"/>
    </location>
</feature>
<feature type="region of interest" description="Disordered" evidence="1">
    <location>
        <begin position="1"/>
        <end position="34"/>
    </location>
</feature>
<reference evidence="3" key="1">
    <citation type="journal article" date="2014" name="Int. J. Syst. Evol. Microbiol.">
        <title>Complete genome sequence of Corynebacterium casei LMG S-19264T (=DSM 44701T), isolated from a smear-ripened cheese.</title>
        <authorList>
            <consortium name="US DOE Joint Genome Institute (JGI-PGF)"/>
            <person name="Walter F."/>
            <person name="Albersmeier A."/>
            <person name="Kalinowski J."/>
            <person name="Ruckert C."/>
        </authorList>
    </citation>
    <scope>NUCLEOTIDE SEQUENCE</scope>
    <source>
        <strain evidence="3">CGMCC 1.15519</strain>
    </source>
</reference>
<reference evidence="3" key="2">
    <citation type="submission" date="2020-09" db="EMBL/GenBank/DDBJ databases">
        <authorList>
            <person name="Sun Q."/>
            <person name="Zhou Y."/>
        </authorList>
    </citation>
    <scope>NUCLEOTIDE SEQUENCE</scope>
    <source>
        <strain evidence="3">CGMCC 1.15519</strain>
    </source>
</reference>
<dbReference type="RefSeq" id="WP_188763714.1">
    <property type="nucleotide sequence ID" value="NZ_BMJM01000012.1"/>
</dbReference>
<keyword evidence="2" id="KW-0472">Membrane</keyword>
<keyword evidence="2" id="KW-1133">Transmembrane helix</keyword>
<organism evidence="3 4">
    <name type="scientific">Sandarakinorhabdus glacialis</name>
    <dbReference type="NCBI Taxonomy" id="1614636"/>
    <lineage>
        <taxon>Bacteria</taxon>
        <taxon>Pseudomonadati</taxon>
        <taxon>Pseudomonadota</taxon>
        <taxon>Alphaproteobacteria</taxon>
        <taxon>Sphingomonadales</taxon>
        <taxon>Sphingosinicellaceae</taxon>
        <taxon>Sandarakinorhabdus</taxon>
    </lineage>
</organism>
<proteinExistence type="predicted"/>
<accession>A0A916ZZC6</accession>
<name>A0A916ZZC6_9SPHN</name>